<dbReference type="Proteomes" id="UP000574067">
    <property type="component" value="Unassembled WGS sequence"/>
</dbReference>
<name>A0A848FAH7_9BURK</name>
<evidence type="ECO:0000313" key="2">
    <source>
        <dbReference type="Proteomes" id="UP000574067"/>
    </source>
</evidence>
<keyword evidence="2" id="KW-1185">Reference proteome</keyword>
<accession>A0A848FAH7</accession>
<organism evidence="1 2">
    <name type="scientific">Azohydromonas caseinilytica</name>
    <dbReference type="NCBI Taxonomy" id="2728836"/>
    <lineage>
        <taxon>Bacteria</taxon>
        <taxon>Pseudomonadati</taxon>
        <taxon>Pseudomonadota</taxon>
        <taxon>Betaproteobacteria</taxon>
        <taxon>Burkholderiales</taxon>
        <taxon>Sphaerotilaceae</taxon>
        <taxon>Azohydromonas</taxon>
    </lineage>
</organism>
<sequence length="301" mass="32636">MLLLIPFAAPLSDAGRQALQSLQLPHLDALLSHWREAGRDAGDEASLSPPHERALARALGWSVSDGLIPWAAQDAAAAGLPADAAWGRLTPVHLLMGSDHIGLTDPQLLGLTEAESRELFDAAAELFTSEGFTLHWHGPLNWLVAHPLLEELPTAAPDRLIGHALHRDLPEQPRLLRRLLNEVQMLFFTHPLNATREMAGELPVNGLWLSGCGAAQPVTGTAPRVDERLRTPALNEDWDAWREAWAALDAEVIAPLAGGGEGDLVLCGERTALTLEAQPKRWWQRFAGPRAGRAAALLETL</sequence>
<evidence type="ECO:0000313" key="1">
    <source>
        <dbReference type="EMBL" id="NML14981.1"/>
    </source>
</evidence>
<dbReference type="EMBL" id="JABBFW010000004">
    <property type="protein sequence ID" value="NML14981.1"/>
    <property type="molecule type" value="Genomic_DNA"/>
</dbReference>
<reference evidence="1 2" key="1">
    <citation type="submission" date="2020-04" db="EMBL/GenBank/DDBJ databases">
        <title>Azohydromonas sp. isolated from soil.</title>
        <authorList>
            <person name="Dahal R.H."/>
        </authorList>
    </citation>
    <scope>NUCLEOTIDE SEQUENCE [LARGE SCALE GENOMIC DNA]</scope>
    <source>
        <strain evidence="1 2">G-1-1-14</strain>
    </source>
</reference>
<dbReference type="AlphaFoldDB" id="A0A848FAH7"/>
<dbReference type="RefSeq" id="WP_169159882.1">
    <property type="nucleotide sequence ID" value="NZ_JABBFW010000004.1"/>
</dbReference>
<comment type="caution">
    <text evidence="1">The sequence shown here is derived from an EMBL/GenBank/DDBJ whole genome shotgun (WGS) entry which is preliminary data.</text>
</comment>
<proteinExistence type="predicted"/>
<evidence type="ECO:0008006" key="3">
    <source>
        <dbReference type="Google" id="ProtNLM"/>
    </source>
</evidence>
<protein>
    <recommendedName>
        <fullName evidence="3">Phosphoglycerate mutase</fullName>
    </recommendedName>
</protein>
<gene>
    <name evidence="1" type="ORF">HHL10_08330</name>
</gene>